<dbReference type="EMBL" id="CAJNYV010000532">
    <property type="protein sequence ID" value="CAF3367284.1"/>
    <property type="molecule type" value="Genomic_DNA"/>
</dbReference>
<proteinExistence type="predicted"/>
<dbReference type="Gene3D" id="3.30.420.10">
    <property type="entry name" value="Ribonuclease H-like superfamily/Ribonuclease H"/>
    <property type="match status" value="1"/>
</dbReference>
<evidence type="ECO:0000313" key="1">
    <source>
        <dbReference type="EMBL" id="CAF3367284.1"/>
    </source>
</evidence>
<dbReference type="AlphaFoldDB" id="A0A821W6Q0"/>
<evidence type="ECO:0000313" key="3">
    <source>
        <dbReference type="Proteomes" id="UP000663838"/>
    </source>
</evidence>
<protein>
    <recommendedName>
        <fullName evidence="4">SWIM-type domain-containing protein</fullName>
    </recommendedName>
</protein>
<evidence type="ECO:0008006" key="4">
    <source>
        <dbReference type="Google" id="ProtNLM"/>
    </source>
</evidence>
<dbReference type="InterPro" id="IPR036397">
    <property type="entry name" value="RNaseH_sf"/>
</dbReference>
<dbReference type="Proteomes" id="UP000663865">
    <property type="component" value="Unassembled WGS sequence"/>
</dbReference>
<evidence type="ECO:0000313" key="2">
    <source>
        <dbReference type="EMBL" id="CAF4921455.1"/>
    </source>
</evidence>
<reference evidence="2" key="1">
    <citation type="submission" date="2021-02" db="EMBL/GenBank/DDBJ databases">
        <authorList>
            <person name="Nowell W R."/>
        </authorList>
    </citation>
    <scope>NUCLEOTIDE SEQUENCE</scope>
</reference>
<dbReference type="EMBL" id="CAJOBS010007368">
    <property type="protein sequence ID" value="CAF4921455.1"/>
    <property type="molecule type" value="Genomic_DNA"/>
</dbReference>
<dbReference type="Proteomes" id="UP000663838">
    <property type="component" value="Unassembled WGS sequence"/>
</dbReference>
<comment type="caution">
    <text evidence="2">The sequence shown here is derived from an EMBL/GenBank/DDBJ whole genome shotgun (WGS) entry which is preliminary data.</text>
</comment>
<accession>A0A821W6Q0</accession>
<name>A0A821W6Q0_9BILA</name>
<dbReference type="GO" id="GO:0003676">
    <property type="term" value="F:nucleic acid binding"/>
    <property type="evidence" value="ECO:0007669"/>
    <property type="project" value="InterPro"/>
</dbReference>
<sequence>MKLILNSNRPADIIQATCECVAGHGPRAACKHLAALCFGLLDYDDKKLYDACTQRLQEWHQPTRRSTNPVPLSSIDFGCLQHDTTEQQTPQYAKFLKDYIYVSGAQRALHQLLIKYNQDLNIAASFFLSHGTIIVGTNVYSICVEKHHFQKLAKSILKDKDQDLSSIPAVRHGILNEEICRRRYVLEQTKNREKILFTDENKFELGGIFNRQNDHVYAPSRHDTDEHKGAKPTAKFPKNLMVWLAASKNGLSLPIIFEPGETLTHEKYVDIILPHARAECQRLLGDDFIYQQDNATSHKHKVSIA</sequence>
<organism evidence="2 3">
    <name type="scientific">Rotaria socialis</name>
    <dbReference type="NCBI Taxonomy" id="392032"/>
    <lineage>
        <taxon>Eukaryota</taxon>
        <taxon>Metazoa</taxon>
        <taxon>Spiralia</taxon>
        <taxon>Gnathifera</taxon>
        <taxon>Rotifera</taxon>
        <taxon>Eurotatoria</taxon>
        <taxon>Bdelloidea</taxon>
        <taxon>Philodinida</taxon>
        <taxon>Philodinidae</taxon>
        <taxon>Rotaria</taxon>
    </lineage>
</organism>
<gene>
    <name evidence="1" type="ORF">KIK155_LOCUS5063</name>
    <name evidence="2" type="ORF">TOA249_LOCUS32137</name>
</gene>